<accession>A0ABQ9IG35</accession>
<sequence>MRSTFLLDQEAVTVFEQLKSDVKASVVSSIDAKVTFSVETNASDFAVGATLSQNNRPAAFFSRSLSKSEHHHSSIEKEAYAIVEALRKWRHFLMGRQFRLVNGSTVHHICVQQRPQKHIPAIHTSQGSMSSRGDKNVSLGPEQESSLFARRKITSSCQVCAEVKPRFHKHEGNIIKATHPFERINMDFKGPLSSAARNRNPEHLYVRFPSGRETLVSTRYLAPVEGRMEEILSTDGQYPASLEFRSPHSAEWSLAFLESRRSSTCVREEVQEGLPNDQPSVELRYHVEVPLEHSARVHQPPTNLKDYFT</sequence>
<evidence type="ECO:0000313" key="3">
    <source>
        <dbReference type="EMBL" id="KAJ8895640.1"/>
    </source>
</evidence>
<dbReference type="PANTHER" id="PTHR37984">
    <property type="entry name" value="PROTEIN CBG26694"/>
    <property type="match status" value="1"/>
</dbReference>
<dbReference type="InterPro" id="IPR041577">
    <property type="entry name" value="RT_RNaseH_2"/>
</dbReference>
<gene>
    <name evidence="3" type="ORF">PR048_000976</name>
</gene>
<evidence type="ECO:0000256" key="1">
    <source>
        <dbReference type="ARBA" id="ARBA00023268"/>
    </source>
</evidence>
<dbReference type="Proteomes" id="UP001159363">
    <property type="component" value="Chromosome 1"/>
</dbReference>
<evidence type="ECO:0000313" key="4">
    <source>
        <dbReference type="Proteomes" id="UP001159363"/>
    </source>
</evidence>
<comment type="caution">
    <text evidence="3">The sequence shown here is derived from an EMBL/GenBank/DDBJ whole genome shotgun (WGS) entry which is preliminary data.</text>
</comment>
<dbReference type="Pfam" id="PF17919">
    <property type="entry name" value="RT_RNaseH_2"/>
    <property type="match status" value="1"/>
</dbReference>
<organism evidence="3 4">
    <name type="scientific">Dryococelus australis</name>
    <dbReference type="NCBI Taxonomy" id="614101"/>
    <lineage>
        <taxon>Eukaryota</taxon>
        <taxon>Metazoa</taxon>
        <taxon>Ecdysozoa</taxon>
        <taxon>Arthropoda</taxon>
        <taxon>Hexapoda</taxon>
        <taxon>Insecta</taxon>
        <taxon>Pterygota</taxon>
        <taxon>Neoptera</taxon>
        <taxon>Polyneoptera</taxon>
        <taxon>Phasmatodea</taxon>
        <taxon>Verophasmatodea</taxon>
        <taxon>Anareolatae</taxon>
        <taxon>Phasmatidae</taxon>
        <taxon>Eurycanthinae</taxon>
        <taxon>Dryococelus</taxon>
    </lineage>
</organism>
<proteinExistence type="predicted"/>
<dbReference type="EMBL" id="JARBHB010000001">
    <property type="protein sequence ID" value="KAJ8895640.1"/>
    <property type="molecule type" value="Genomic_DNA"/>
</dbReference>
<keyword evidence="1" id="KW-0511">Multifunctional enzyme</keyword>
<reference evidence="3 4" key="1">
    <citation type="submission" date="2023-02" db="EMBL/GenBank/DDBJ databases">
        <title>LHISI_Scaffold_Assembly.</title>
        <authorList>
            <person name="Stuart O.P."/>
            <person name="Cleave R."/>
            <person name="Magrath M.J.L."/>
            <person name="Mikheyev A.S."/>
        </authorList>
    </citation>
    <scope>NUCLEOTIDE SEQUENCE [LARGE SCALE GENOMIC DNA]</scope>
    <source>
        <strain evidence="3">Daus_M_001</strain>
        <tissue evidence="3">Leg muscle</tissue>
    </source>
</reference>
<keyword evidence="4" id="KW-1185">Reference proteome</keyword>
<name>A0ABQ9IG35_9NEOP</name>
<dbReference type="PANTHER" id="PTHR37984:SF5">
    <property type="entry name" value="PROTEIN NYNRIN-LIKE"/>
    <property type="match status" value="1"/>
</dbReference>
<evidence type="ECO:0000259" key="2">
    <source>
        <dbReference type="Pfam" id="PF17919"/>
    </source>
</evidence>
<dbReference type="InterPro" id="IPR043502">
    <property type="entry name" value="DNA/RNA_pol_sf"/>
</dbReference>
<dbReference type="SUPFAM" id="SSF56672">
    <property type="entry name" value="DNA/RNA polymerases"/>
    <property type="match status" value="1"/>
</dbReference>
<feature type="domain" description="Reverse transcriptase/retrotransposon-derived protein RNase H-like" evidence="2">
    <location>
        <begin position="9"/>
        <end position="99"/>
    </location>
</feature>
<protein>
    <recommendedName>
        <fullName evidence="2">Reverse transcriptase/retrotransposon-derived protein RNase H-like domain-containing protein</fullName>
    </recommendedName>
</protein>
<dbReference type="InterPro" id="IPR050951">
    <property type="entry name" value="Retrovirus_Pol_polyprotein"/>
</dbReference>